<dbReference type="Gene3D" id="3.30.1360.40">
    <property type="match status" value="1"/>
</dbReference>
<comment type="subcellular location">
    <subcellularLocation>
        <location evidence="2">Plastid</location>
        <location evidence="2">Chloroplast</location>
    </subcellularLocation>
</comment>
<dbReference type="InterPro" id="IPR002661">
    <property type="entry name" value="Ribosome_recyc_fac"/>
</dbReference>
<dbReference type="CDD" id="cd00520">
    <property type="entry name" value="RRF"/>
    <property type="match status" value="1"/>
</dbReference>
<dbReference type="SUPFAM" id="SSF55194">
    <property type="entry name" value="Ribosome recycling factor, RRF"/>
    <property type="match status" value="1"/>
</dbReference>
<evidence type="ECO:0000313" key="13">
    <source>
        <dbReference type="EMBL" id="GMH27727.1"/>
    </source>
</evidence>
<dbReference type="NCBIfam" id="TIGR00496">
    <property type="entry name" value="frr"/>
    <property type="match status" value="1"/>
</dbReference>
<dbReference type="InterPro" id="IPR036191">
    <property type="entry name" value="RRF_sf"/>
</dbReference>
<dbReference type="FunFam" id="3.30.1360.40:FF:000001">
    <property type="entry name" value="Ribosome-recycling factor"/>
    <property type="match status" value="1"/>
</dbReference>
<feature type="domain" description="Ribosome recycling factor" evidence="12">
    <location>
        <begin position="109"/>
        <end position="271"/>
    </location>
</feature>
<evidence type="ECO:0000256" key="5">
    <source>
        <dbReference type="ARBA" id="ARBA00022528"/>
    </source>
</evidence>
<keyword evidence="5" id="KW-0150">Chloroplast</keyword>
<feature type="coiled-coil region" evidence="11">
    <location>
        <begin position="213"/>
        <end position="254"/>
    </location>
</feature>
<dbReference type="Pfam" id="PF01765">
    <property type="entry name" value="RRF"/>
    <property type="match status" value="1"/>
</dbReference>
<keyword evidence="9 11" id="KW-0175">Coiled coil</keyword>
<dbReference type="Proteomes" id="UP001279734">
    <property type="component" value="Unassembled WGS sequence"/>
</dbReference>
<keyword evidence="14" id="KW-1185">Reference proteome</keyword>
<evidence type="ECO:0000256" key="10">
    <source>
        <dbReference type="ARBA" id="ARBA00032397"/>
    </source>
</evidence>
<evidence type="ECO:0000256" key="7">
    <source>
        <dbReference type="ARBA" id="ARBA00022917"/>
    </source>
</evidence>
<evidence type="ECO:0000256" key="8">
    <source>
        <dbReference type="ARBA" id="ARBA00022946"/>
    </source>
</evidence>
<reference evidence="13" key="1">
    <citation type="submission" date="2023-05" db="EMBL/GenBank/DDBJ databases">
        <title>Nepenthes gracilis genome sequencing.</title>
        <authorList>
            <person name="Fukushima K."/>
        </authorList>
    </citation>
    <scope>NUCLEOTIDE SEQUENCE</scope>
    <source>
        <strain evidence="13">SING2019-196</strain>
    </source>
</reference>
<dbReference type="Gene3D" id="1.10.132.20">
    <property type="entry name" value="Ribosome-recycling factor"/>
    <property type="match status" value="1"/>
</dbReference>
<keyword evidence="8" id="KW-0809">Transit peptide</keyword>
<evidence type="ECO:0000256" key="1">
    <source>
        <dbReference type="ARBA" id="ARBA00002952"/>
    </source>
</evidence>
<organism evidence="13 14">
    <name type="scientific">Nepenthes gracilis</name>
    <name type="common">Slender pitcher plant</name>
    <dbReference type="NCBI Taxonomy" id="150966"/>
    <lineage>
        <taxon>Eukaryota</taxon>
        <taxon>Viridiplantae</taxon>
        <taxon>Streptophyta</taxon>
        <taxon>Embryophyta</taxon>
        <taxon>Tracheophyta</taxon>
        <taxon>Spermatophyta</taxon>
        <taxon>Magnoliopsida</taxon>
        <taxon>eudicotyledons</taxon>
        <taxon>Gunneridae</taxon>
        <taxon>Pentapetalae</taxon>
        <taxon>Caryophyllales</taxon>
        <taxon>Nepenthaceae</taxon>
        <taxon>Nepenthes</taxon>
    </lineage>
</organism>
<name>A0AAD3TEA0_NEPGR</name>
<dbReference type="AlphaFoldDB" id="A0AAD3TEA0"/>
<dbReference type="EMBL" id="BSYO01000033">
    <property type="protein sequence ID" value="GMH27727.1"/>
    <property type="molecule type" value="Genomic_DNA"/>
</dbReference>
<evidence type="ECO:0000256" key="3">
    <source>
        <dbReference type="ARBA" id="ARBA00005912"/>
    </source>
</evidence>
<evidence type="ECO:0000256" key="6">
    <source>
        <dbReference type="ARBA" id="ARBA00022640"/>
    </source>
</evidence>
<evidence type="ECO:0000256" key="4">
    <source>
        <dbReference type="ARBA" id="ARBA00014063"/>
    </source>
</evidence>
<evidence type="ECO:0000256" key="9">
    <source>
        <dbReference type="ARBA" id="ARBA00023054"/>
    </source>
</evidence>
<comment type="function">
    <text evidence="1">Responsible for the release of ribosomes from messenger RNA at the termination of chloroplastic protein biosynthesis.</text>
</comment>
<sequence length="273" mass="30476">MAASSFWTAAASVRSIRQPKSLLASHGASTEQAKGSEFNVSDLWRSGANYVRLHDGVERFAVKPIVLQRLSQKRAGVFRCATIEEIEAEKSLIEKDVKQRMAKTIDTVRSNFSSIRTGRANPGMLDGIEVEYYGTPVSLKSIAQISTPDAKSLMVSPYDKSSLKAIEKAIVSSELGLTPSNDGEVIRLSIPQLTSERRKELSKVVAKLAEEGKVALRNIRRDALKAYEKLEKEKKLSEDNLKDLSSDLQRVIDEYMKKIDSIYKQKEQELLKV</sequence>
<dbReference type="FunFam" id="1.10.132.20:FF:000017">
    <property type="entry name" value="Ribosome-recycling factor chloroplastic"/>
    <property type="match status" value="1"/>
</dbReference>
<proteinExistence type="inferred from homology"/>
<gene>
    <name evidence="13" type="ORF">Nepgr_029570</name>
</gene>
<keyword evidence="6" id="KW-0934">Plastid</keyword>
<dbReference type="GO" id="GO:0032544">
    <property type="term" value="P:plastid translation"/>
    <property type="evidence" value="ECO:0007669"/>
    <property type="project" value="TreeGrafter"/>
</dbReference>
<evidence type="ECO:0000256" key="2">
    <source>
        <dbReference type="ARBA" id="ARBA00004229"/>
    </source>
</evidence>
<dbReference type="GO" id="GO:0009507">
    <property type="term" value="C:chloroplast"/>
    <property type="evidence" value="ECO:0007669"/>
    <property type="project" value="UniProtKB-SubCell"/>
</dbReference>
<accession>A0AAD3TEA0</accession>
<evidence type="ECO:0000256" key="11">
    <source>
        <dbReference type="SAM" id="Coils"/>
    </source>
</evidence>
<dbReference type="PANTHER" id="PTHR20982:SF3">
    <property type="entry name" value="MITOCHONDRIAL RIBOSOME RECYCLING FACTOR PSEUDO 1"/>
    <property type="match status" value="1"/>
</dbReference>
<keyword evidence="7" id="KW-0648">Protein biosynthesis</keyword>
<dbReference type="PANTHER" id="PTHR20982">
    <property type="entry name" value="RIBOSOME RECYCLING FACTOR"/>
    <property type="match status" value="1"/>
</dbReference>
<dbReference type="InterPro" id="IPR023584">
    <property type="entry name" value="Ribosome_recyc_fac_dom"/>
</dbReference>
<evidence type="ECO:0000259" key="12">
    <source>
        <dbReference type="Pfam" id="PF01765"/>
    </source>
</evidence>
<comment type="caution">
    <text evidence="13">The sequence shown here is derived from an EMBL/GenBank/DDBJ whole genome shotgun (WGS) entry which is preliminary data.</text>
</comment>
<dbReference type="HAMAP" id="MF_00040">
    <property type="entry name" value="RRF"/>
    <property type="match status" value="1"/>
</dbReference>
<protein>
    <recommendedName>
        <fullName evidence="4">Ribosome-recycling factor, chloroplastic</fullName>
    </recommendedName>
    <alternativeName>
        <fullName evidence="10">Ribosome-releasing factor, chloroplastic</fullName>
    </alternativeName>
</protein>
<evidence type="ECO:0000313" key="14">
    <source>
        <dbReference type="Proteomes" id="UP001279734"/>
    </source>
</evidence>
<dbReference type="GO" id="GO:0043023">
    <property type="term" value="F:ribosomal large subunit binding"/>
    <property type="evidence" value="ECO:0007669"/>
    <property type="project" value="TreeGrafter"/>
</dbReference>
<comment type="similarity">
    <text evidence="3">Belongs to the RRF family.</text>
</comment>